<comment type="caution">
    <text evidence="3">The sequence shown here is derived from an EMBL/GenBank/DDBJ whole genome shotgun (WGS) entry which is preliminary data.</text>
</comment>
<evidence type="ECO:0000313" key="4">
    <source>
        <dbReference type="Proteomes" id="UP000093122"/>
    </source>
</evidence>
<dbReference type="Gene3D" id="3.90.1720.10">
    <property type="entry name" value="endopeptidase domain like (from Nostoc punctiforme)"/>
    <property type="match status" value="1"/>
</dbReference>
<organism evidence="3 5">
    <name type="scientific">Streptococcus agalactiae</name>
    <dbReference type="NCBI Taxonomy" id="1311"/>
    <lineage>
        <taxon>Bacteria</taxon>
        <taxon>Bacillati</taxon>
        <taxon>Bacillota</taxon>
        <taxon>Bacilli</taxon>
        <taxon>Lactobacillales</taxon>
        <taxon>Streptococcaceae</taxon>
        <taxon>Streptococcus</taxon>
    </lineage>
</organism>
<dbReference type="KEGG" id="sage:EN72_05705"/>
<protein>
    <submittedName>
        <fullName evidence="3">CHAP domain-containing protein</fullName>
    </submittedName>
    <submittedName>
        <fullName evidence="2">Immunogenic secreted protein</fullName>
    </submittedName>
</protein>
<dbReference type="Proteomes" id="UP000093122">
    <property type="component" value="Unassembled WGS sequence"/>
</dbReference>
<name>A0A0E1EH91_STRAG</name>
<gene>
    <name evidence="2" type="ORF">AX245_04220</name>
    <name evidence="3" type="ORF">C4618_11620</name>
</gene>
<dbReference type="Pfam" id="PF05257">
    <property type="entry name" value="CHAP"/>
    <property type="match status" value="1"/>
</dbReference>
<evidence type="ECO:0000259" key="1">
    <source>
        <dbReference type="PROSITE" id="PS50911"/>
    </source>
</evidence>
<dbReference type="PROSITE" id="PS50911">
    <property type="entry name" value="CHAP"/>
    <property type="match status" value="1"/>
</dbReference>
<dbReference type="Proteomes" id="UP000256718">
    <property type="component" value="Unassembled WGS sequence"/>
</dbReference>
<proteinExistence type="predicted"/>
<dbReference type="InterPro" id="IPR038765">
    <property type="entry name" value="Papain-like_cys_pep_sf"/>
</dbReference>
<evidence type="ECO:0000313" key="2">
    <source>
        <dbReference type="EMBL" id="OCM70751.1"/>
    </source>
</evidence>
<evidence type="ECO:0000313" key="3">
    <source>
        <dbReference type="EMBL" id="RDY76995.1"/>
    </source>
</evidence>
<dbReference type="InterPro" id="IPR007921">
    <property type="entry name" value="CHAP_dom"/>
</dbReference>
<feature type="domain" description="Peptidase C51" evidence="1">
    <location>
        <begin position="166"/>
        <end position="292"/>
    </location>
</feature>
<evidence type="ECO:0000313" key="5">
    <source>
        <dbReference type="Proteomes" id="UP000256718"/>
    </source>
</evidence>
<dbReference type="Gene3D" id="1.10.530.10">
    <property type="match status" value="1"/>
</dbReference>
<reference evidence="3 5" key="2">
    <citation type="journal article" date="2018" name="Emerg. Microbes Infect.">
        <title>Phenotypic and molecular analysis of nontypeable Group B streptococci: identification of cps2a and hybrid cps2a/cps5 Group B streptococcal capsule gene clusters.</title>
        <authorList>
            <person name="Alhhazmi A."/>
            <person name="Tyrrell G.J."/>
        </authorList>
    </citation>
    <scope>NUCLEOTIDE SEQUENCE [LARGE SCALE GENOMIC DNA]</scope>
    <source>
        <strain evidence="3 5">PLGBS17</strain>
    </source>
</reference>
<reference evidence="2 4" key="1">
    <citation type="journal article" date="2016" name="Sci. Rep.">
        <title>Serotype IV Streptococcus agalactiae ST-452 has arisen from large genomic recombination events between CC23 and the hypervirulent CC17 lineages.</title>
        <authorList>
            <person name="Campisi E."/>
            <person name="Rinaudo C.D."/>
            <person name="Donati C."/>
            <person name="Barucco M."/>
            <person name="Torricelli G."/>
            <person name="Edwards M.S."/>
            <person name="Baker C.J."/>
            <person name="Margarit I."/>
            <person name="Rosini R."/>
        </authorList>
    </citation>
    <scope>NUCLEOTIDE SEQUENCE [LARGE SCALE GENOMIC DNA]</scope>
    <source>
        <strain evidence="2 4">CZ-PW-140</strain>
    </source>
</reference>
<accession>A0A0E1EH91</accession>
<dbReference type="AlphaFoldDB" id="A0A0E1EH91"/>
<dbReference type="EMBL" id="MAWT01000043">
    <property type="protein sequence ID" value="OCM70751.1"/>
    <property type="molecule type" value="Genomic_DNA"/>
</dbReference>
<dbReference type="EMBL" id="QHGZ01000230">
    <property type="protein sequence ID" value="RDY76995.1"/>
    <property type="molecule type" value="Genomic_DNA"/>
</dbReference>
<sequence length="295" mass="31289">MKGIQAEAGVDAYIIEGEAKAGFKVFGLNIDARAIIAIAIAESSLGTQGVATAPGANMFGFGAFDNNTTNAQNFSDDKAVIKMTQETIIQNQNTSFAIQDQKAQLLSTGNLNVAARGGVYCTDASGSGKRRAAIMESIDKWIDAHGGISEISKELLNTSSVAMMAVPTSYSVSRANQAGNYVAGTYPWGQCTWYVFNRTKELGYQFGPFMGNGGDWKNKPGYQTTHEAKTGYAISFSSGQAGADRTYGHVAIVEDVKEDGSILISESNVLGLGTISYRTFSAAEAAQLTYIVGEK</sequence>
<dbReference type="SUPFAM" id="SSF54001">
    <property type="entry name" value="Cysteine proteinases"/>
    <property type="match status" value="1"/>
</dbReference>